<evidence type="ECO:0000313" key="6">
    <source>
        <dbReference type="Proteomes" id="UP000192796"/>
    </source>
</evidence>
<keyword evidence="1" id="KW-0805">Transcription regulation</keyword>
<proteinExistence type="predicted"/>
<keyword evidence="3" id="KW-0804">Transcription</keyword>
<protein>
    <recommendedName>
        <fullName evidence="4">HTH marR-type domain-containing protein</fullName>
    </recommendedName>
</protein>
<dbReference type="Proteomes" id="UP000192796">
    <property type="component" value="Unassembled WGS sequence"/>
</dbReference>
<accession>A0A1V9G7G3</accession>
<dbReference type="PROSITE" id="PS50995">
    <property type="entry name" value="HTH_MARR_2"/>
    <property type="match status" value="1"/>
</dbReference>
<evidence type="ECO:0000313" key="5">
    <source>
        <dbReference type="EMBL" id="OQP66418.1"/>
    </source>
</evidence>
<evidence type="ECO:0000256" key="2">
    <source>
        <dbReference type="ARBA" id="ARBA00023125"/>
    </source>
</evidence>
<name>A0A1V9G7G3_9BACT</name>
<keyword evidence="6" id="KW-1185">Reference proteome</keyword>
<feature type="domain" description="HTH marR-type" evidence="4">
    <location>
        <begin position="1"/>
        <end position="137"/>
    </location>
</feature>
<dbReference type="SUPFAM" id="SSF46785">
    <property type="entry name" value="Winged helix' DNA-binding domain"/>
    <property type="match status" value="1"/>
</dbReference>
<dbReference type="PRINTS" id="PR00598">
    <property type="entry name" value="HTHMARR"/>
</dbReference>
<keyword evidence="2" id="KW-0238">DNA-binding</keyword>
<dbReference type="STRING" id="1703345.A3860_13070"/>
<dbReference type="PANTHER" id="PTHR42756">
    <property type="entry name" value="TRANSCRIPTIONAL REGULATOR, MARR"/>
    <property type="match status" value="1"/>
</dbReference>
<organism evidence="5 6">
    <name type="scientific">Niastella vici</name>
    <dbReference type="NCBI Taxonomy" id="1703345"/>
    <lineage>
        <taxon>Bacteria</taxon>
        <taxon>Pseudomonadati</taxon>
        <taxon>Bacteroidota</taxon>
        <taxon>Chitinophagia</taxon>
        <taxon>Chitinophagales</taxon>
        <taxon>Chitinophagaceae</taxon>
        <taxon>Niastella</taxon>
    </lineage>
</organism>
<evidence type="ECO:0000256" key="3">
    <source>
        <dbReference type="ARBA" id="ARBA00023163"/>
    </source>
</evidence>
<dbReference type="PANTHER" id="PTHR42756:SF1">
    <property type="entry name" value="TRANSCRIPTIONAL REPRESSOR OF EMRAB OPERON"/>
    <property type="match status" value="1"/>
</dbReference>
<dbReference type="InterPro" id="IPR036390">
    <property type="entry name" value="WH_DNA-bd_sf"/>
</dbReference>
<dbReference type="GO" id="GO:0003677">
    <property type="term" value="F:DNA binding"/>
    <property type="evidence" value="ECO:0007669"/>
    <property type="project" value="UniProtKB-KW"/>
</dbReference>
<dbReference type="Gene3D" id="1.10.10.10">
    <property type="entry name" value="Winged helix-like DNA-binding domain superfamily/Winged helix DNA-binding domain"/>
    <property type="match status" value="1"/>
</dbReference>
<evidence type="ECO:0000256" key="1">
    <source>
        <dbReference type="ARBA" id="ARBA00023015"/>
    </source>
</evidence>
<evidence type="ECO:0000259" key="4">
    <source>
        <dbReference type="PROSITE" id="PS50995"/>
    </source>
</evidence>
<dbReference type="SMART" id="SM00347">
    <property type="entry name" value="HTH_MARR"/>
    <property type="match status" value="1"/>
</dbReference>
<dbReference type="EMBL" id="LVYD01000002">
    <property type="protein sequence ID" value="OQP66418.1"/>
    <property type="molecule type" value="Genomic_DNA"/>
</dbReference>
<dbReference type="GO" id="GO:0003700">
    <property type="term" value="F:DNA-binding transcription factor activity"/>
    <property type="evidence" value="ECO:0007669"/>
    <property type="project" value="InterPro"/>
</dbReference>
<comment type="caution">
    <text evidence="5">The sequence shown here is derived from an EMBL/GenBank/DDBJ whole genome shotgun (WGS) entry which is preliminary data.</text>
</comment>
<sequence length="144" mass="16835">MNQEKVNKIRAFNRFYTRVIGLLNKYLNDSHYTLPEVRVMYEIYHHKQITSREITELLSMDKSYLSRMLLSFDKKGLIKRKTDKTDTRAQDISLSAKGEKEFLAINRSTENQIAELLSGLNNQEVEQLIVHMDGIQKILSKISN</sequence>
<dbReference type="InterPro" id="IPR036388">
    <property type="entry name" value="WH-like_DNA-bd_sf"/>
</dbReference>
<dbReference type="AlphaFoldDB" id="A0A1V9G7G3"/>
<dbReference type="InterPro" id="IPR000835">
    <property type="entry name" value="HTH_MarR-typ"/>
</dbReference>
<reference evidence="5 6" key="1">
    <citation type="submission" date="2016-03" db="EMBL/GenBank/DDBJ databases">
        <title>Niastella vici sp. nov., isolated from farmland soil.</title>
        <authorList>
            <person name="Chen L."/>
            <person name="Wang D."/>
            <person name="Yang S."/>
            <person name="Wang G."/>
        </authorList>
    </citation>
    <scope>NUCLEOTIDE SEQUENCE [LARGE SCALE GENOMIC DNA]</scope>
    <source>
        <strain evidence="5 6">DJ57</strain>
    </source>
</reference>
<gene>
    <name evidence="5" type="ORF">A3860_13070</name>
</gene>
<dbReference type="Pfam" id="PF01047">
    <property type="entry name" value="MarR"/>
    <property type="match status" value="1"/>
</dbReference>